<evidence type="ECO:0000313" key="1">
    <source>
        <dbReference type="EMBL" id="KAK1865747.1"/>
    </source>
</evidence>
<dbReference type="EMBL" id="CM020619">
    <property type="protein sequence ID" value="KAK1865747.1"/>
    <property type="molecule type" value="Genomic_DNA"/>
</dbReference>
<gene>
    <name evidence="1" type="ORF">I4F81_008272</name>
</gene>
<dbReference type="Proteomes" id="UP000798662">
    <property type="component" value="Chromosome 2"/>
</dbReference>
<proteinExistence type="predicted"/>
<keyword evidence="2" id="KW-1185">Reference proteome</keyword>
<evidence type="ECO:0000313" key="2">
    <source>
        <dbReference type="Proteomes" id="UP000798662"/>
    </source>
</evidence>
<reference evidence="1" key="1">
    <citation type="submission" date="2019-11" db="EMBL/GenBank/DDBJ databases">
        <title>Nori genome reveals adaptations in red seaweeds to the harsh intertidal environment.</title>
        <authorList>
            <person name="Wang D."/>
            <person name="Mao Y."/>
        </authorList>
    </citation>
    <scope>NUCLEOTIDE SEQUENCE</scope>
    <source>
        <tissue evidence="1">Gametophyte</tissue>
    </source>
</reference>
<comment type="caution">
    <text evidence="1">The sequence shown here is derived from an EMBL/GenBank/DDBJ whole genome shotgun (WGS) entry which is preliminary data.</text>
</comment>
<protein>
    <submittedName>
        <fullName evidence="1">Uncharacterized protein</fullName>
    </submittedName>
</protein>
<accession>A0ACC3C6F2</accession>
<organism evidence="1 2">
    <name type="scientific">Pyropia yezoensis</name>
    <name type="common">Susabi-nori</name>
    <name type="synonym">Porphyra yezoensis</name>
    <dbReference type="NCBI Taxonomy" id="2788"/>
    <lineage>
        <taxon>Eukaryota</taxon>
        <taxon>Rhodophyta</taxon>
        <taxon>Bangiophyceae</taxon>
        <taxon>Bangiales</taxon>
        <taxon>Bangiaceae</taxon>
        <taxon>Pyropia</taxon>
    </lineage>
</organism>
<sequence>MEGRWSSVAALVAAMAMAVAVAAGRLVDGTTIAAAHAATAAAATAPRLLPLLAIDHFALVNADTNTVVRRLADGDTVGRGCYAFNIVAGWAAPAGGAPTATGGGGGGDNKGHGRAGQCGGARPGVAPNVTYTSPFWHTERYAPYALGKDTEGDYWALRHLQPGPTTIRAFVGGDRDLVTAVNVTVVASVCGA</sequence>
<name>A0ACC3C6F2_PYRYE</name>